<protein>
    <recommendedName>
        <fullName evidence="2">DUF6589 domain-containing protein</fullName>
    </recommendedName>
</protein>
<feature type="region of interest" description="Disordered" evidence="1">
    <location>
        <begin position="1"/>
        <end position="21"/>
    </location>
</feature>
<dbReference type="InterPro" id="IPR046496">
    <property type="entry name" value="DUF6589"/>
</dbReference>
<comment type="caution">
    <text evidence="3">The sequence shown here is derived from an EMBL/GenBank/DDBJ whole genome shotgun (WGS) entry which is preliminary data.</text>
</comment>
<dbReference type="Proteomes" id="UP000186601">
    <property type="component" value="Unassembled WGS sequence"/>
</dbReference>
<evidence type="ECO:0000259" key="2">
    <source>
        <dbReference type="Pfam" id="PF20231"/>
    </source>
</evidence>
<proteinExistence type="predicted"/>
<feature type="domain" description="DUF6589" evidence="2">
    <location>
        <begin position="491"/>
        <end position="875"/>
    </location>
</feature>
<feature type="compositionally biased region" description="Basic residues" evidence="1">
    <location>
        <begin position="322"/>
        <end position="331"/>
    </location>
</feature>
<organism evidence="3 4">
    <name type="scientific">Hermanssonia centrifuga</name>
    <dbReference type="NCBI Taxonomy" id="98765"/>
    <lineage>
        <taxon>Eukaryota</taxon>
        <taxon>Fungi</taxon>
        <taxon>Dikarya</taxon>
        <taxon>Basidiomycota</taxon>
        <taxon>Agaricomycotina</taxon>
        <taxon>Agaricomycetes</taxon>
        <taxon>Polyporales</taxon>
        <taxon>Meruliaceae</taxon>
        <taxon>Hermanssonia</taxon>
    </lineage>
</organism>
<dbReference type="AlphaFoldDB" id="A0A2R6RQD6"/>
<accession>A0A2R6RQD6</accession>
<dbReference type="EMBL" id="MLYV02000179">
    <property type="protein sequence ID" value="PSS32232.1"/>
    <property type="molecule type" value="Genomic_DNA"/>
</dbReference>
<feature type="compositionally biased region" description="Polar residues" evidence="1">
    <location>
        <begin position="1"/>
        <end position="10"/>
    </location>
</feature>
<sequence length="948" mass="106413">MSVEEFQSASRGVGTLRRSSSGDRARGLWRVTGESLTEGVSAGVDAVAIWCNMFIAPCVWTARRIAERAEAAKTKGKHGRKVGTVKMDGANHFSTQGRLAENVVGILGQQCVPTLNSPETVRMPKLDKQRPLLTLICMMDKHIVNSVLVALQGHSIGEFLITLLSDPSYSHCPVTVIFLNDWAELLGILATLPPTKIATEDFASQLHTRILSSEVSRLATKQSGWHFSAVQAKAEQVEAFSIDDMASKFPSHAPRLWELVSCLLESDPSRAHRRKQYLNRGKAADGAEGVEWDDEDEFWWQSEEGICQDGLNGMKSGEERPTKRKRTASKRRHALHQIKCNPLASIMGLFLHSTSAPELVIEVLSHAGLSISVSAIHDMVDSLSRTSHSKLRDMAKSLLTALAYDNFDMDFKSWVSTVEKPGGTLQHATSALVLPLRHGVTADDLKCSAELWASDPLNPHIPASQKRPSRTWKDCLPPVDPTQTGPPRQIQNFSWHFRHALVKYCKEFDSYRTDLKYPEAVLEIPVVQTPHLPCRAMDINQSTNDGQSEILESLLAQTNLGDPSDHPGVEDITEHVVIIHGDLGTGERLDGAKQSRCIERKPVRRLQYAIFVPGLFHVQMACADAIHRMFIDPKHLRMDPNGLYQQACKVRPYDSGRIASKPGFGLMHDLLLQCADARMLDAWRVEIKKTHNKTLQEYAATKPDWSNIIDISIRLASSYLDKPSSKDKIFRNNSLVLARLLPYVELSHAMKHGDIGRVEDTFLHWVFVFKSVGKHKYATALVKIMTDLKYVYSKRLAKAIRLNWLCNPTGKQDGFRAVDWVVELMNLYTKVVYSGSGSSRTFQLVLKQSPLIQVFRQVHTLMQDNFFLLHRTVRHAPSDLRNTIKALCDELERNKAHEYNENRQTAPDLIDHFREGMRILQTTKTTPSTDDSANDFAGELELDDLEVI</sequence>
<gene>
    <name evidence="3" type="ORF">PHLCEN_2v2001</name>
</gene>
<reference evidence="3 4" key="1">
    <citation type="submission" date="2018-02" db="EMBL/GenBank/DDBJ databases">
        <title>Genome sequence of the basidiomycete white-rot fungus Phlebia centrifuga.</title>
        <authorList>
            <person name="Granchi Z."/>
            <person name="Peng M."/>
            <person name="de Vries R.P."/>
            <person name="Hilden K."/>
            <person name="Makela M.R."/>
            <person name="Grigoriev I."/>
            <person name="Riley R."/>
        </authorList>
    </citation>
    <scope>NUCLEOTIDE SEQUENCE [LARGE SCALE GENOMIC DNA]</scope>
    <source>
        <strain evidence="3 4">FBCC195</strain>
    </source>
</reference>
<name>A0A2R6RQD6_9APHY</name>
<evidence type="ECO:0000313" key="3">
    <source>
        <dbReference type="EMBL" id="PSS32232.1"/>
    </source>
</evidence>
<keyword evidence="4" id="KW-1185">Reference proteome</keyword>
<evidence type="ECO:0000256" key="1">
    <source>
        <dbReference type="SAM" id="MobiDB-lite"/>
    </source>
</evidence>
<dbReference type="STRING" id="98765.A0A2R6RQD6"/>
<feature type="region of interest" description="Disordered" evidence="1">
    <location>
        <begin position="310"/>
        <end position="331"/>
    </location>
</feature>
<dbReference type="OrthoDB" id="4743193at2759"/>
<evidence type="ECO:0000313" key="4">
    <source>
        <dbReference type="Proteomes" id="UP000186601"/>
    </source>
</evidence>
<dbReference type="Pfam" id="PF20231">
    <property type="entry name" value="DUF6589"/>
    <property type="match status" value="1"/>
</dbReference>